<accession>A0AAV4LLB2</accession>
<proteinExistence type="predicted"/>
<evidence type="ECO:0000313" key="4">
    <source>
        <dbReference type="Proteomes" id="UP001497744"/>
    </source>
</evidence>
<name>A0AAV4LLB2_BABCB</name>
<evidence type="ECO:0000256" key="1">
    <source>
        <dbReference type="SAM" id="MobiDB-lite"/>
    </source>
</evidence>
<feature type="region of interest" description="Disordered" evidence="1">
    <location>
        <begin position="54"/>
        <end position="168"/>
    </location>
</feature>
<dbReference type="RefSeq" id="XP_067712681.1">
    <property type="nucleotide sequence ID" value="XM_067856580.1"/>
</dbReference>
<protein>
    <submittedName>
        <fullName evidence="3">Adhesin</fullName>
    </submittedName>
</protein>
<feature type="chain" id="PRO_5043360465" evidence="2">
    <location>
        <begin position="24"/>
        <end position="308"/>
    </location>
</feature>
<organism evidence="3 4">
    <name type="scientific">Babesia caballi</name>
    <dbReference type="NCBI Taxonomy" id="5871"/>
    <lineage>
        <taxon>Eukaryota</taxon>
        <taxon>Sar</taxon>
        <taxon>Alveolata</taxon>
        <taxon>Apicomplexa</taxon>
        <taxon>Aconoidasida</taxon>
        <taxon>Piroplasmida</taxon>
        <taxon>Babesiidae</taxon>
        <taxon>Babesia</taxon>
    </lineage>
</organism>
<sequence length="308" mass="32231">MNCGQKALSVVLVLAWLCIAANAIWYCVTLKWGFDSLNHCFGRGLNANGKCDPGSPLSVVTRPAVNKDVPPVLPKSTPEEVETVDRVQDESEGEGDTVKTTPPSEELDGRPKEVLASPEPASTVPEKQVVSPSHPSPELVPKAAAEGPKEKAKVEPEPLQTKKEEEVELLPKVAGDACEKVGSLECKKPDGVKKVEDDQKAKEMVVTPVKGELASPDVKMDAGPDPPAVAKPVAAKPVAAKPAAAKPAAAKPAAAKPAVAKPPTVAKPVATKPPPAKVPEKAKTVVKGPGEKKVRRDAVASGLDDEWD</sequence>
<comment type="caution">
    <text evidence="3">The sequence shown here is derived from an EMBL/GenBank/DDBJ whole genome shotgun (WGS) entry which is preliminary data.</text>
</comment>
<evidence type="ECO:0000313" key="3">
    <source>
        <dbReference type="EMBL" id="GIX60610.1"/>
    </source>
</evidence>
<dbReference type="AlphaFoldDB" id="A0AAV4LLB2"/>
<feature type="signal peptide" evidence="2">
    <location>
        <begin position="1"/>
        <end position="23"/>
    </location>
</feature>
<evidence type="ECO:0000256" key="2">
    <source>
        <dbReference type="SAM" id="SignalP"/>
    </source>
</evidence>
<feature type="compositionally biased region" description="Basic and acidic residues" evidence="1">
    <location>
        <begin position="278"/>
        <end position="298"/>
    </location>
</feature>
<dbReference type="Proteomes" id="UP001497744">
    <property type="component" value="Unassembled WGS sequence"/>
</dbReference>
<dbReference type="EMBL" id="BPLF01000001">
    <property type="protein sequence ID" value="GIX60610.1"/>
    <property type="molecule type" value="Genomic_DNA"/>
</dbReference>
<feature type="region of interest" description="Disordered" evidence="1">
    <location>
        <begin position="237"/>
        <end position="308"/>
    </location>
</feature>
<dbReference type="GeneID" id="94192093"/>
<keyword evidence="2" id="KW-0732">Signal</keyword>
<keyword evidence="4" id="KW-1185">Reference proteome</keyword>
<reference evidence="3 4" key="1">
    <citation type="submission" date="2021-06" db="EMBL/GenBank/DDBJ databases">
        <title>Genome sequence of Babesia caballi.</title>
        <authorList>
            <person name="Yamagishi J."/>
            <person name="Kidaka T."/>
            <person name="Ochi A."/>
        </authorList>
    </citation>
    <scope>NUCLEOTIDE SEQUENCE [LARGE SCALE GENOMIC DNA]</scope>
    <source>
        <strain evidence="3">USDA-D6B2</strain>
    </source>
</reference>
<feature type="compositionally biased region" description="Low complexity" evidence="1">
    <location>
        <begin position="237"/>
        <end position="270"/>
    </location>
</feature>
<feature type="compositionally biased region" description="Basic and acidic residues" evidence="1">
    <location>
        <begin position="147"/>
        <end position="165"/>
    </location>
</feature>
<gene>
    <name evidence="3" type="ORF">BcabD6B2_00450</name>
</gene>